<reference evidence="7 8" key="1">
    <citation type="submission" date="2016-01" db="EMBL/GenBank/DDBJ databases">
        <title>Whole genome sequence and analysis of Micromonospora rosaria DSM 803, which can produce antibacterial substance rosamicin.</title>
        <authorList>
            <person name="Yang H."/>
            <person name="He X."/>
            <person name="Zhu D."/>
        </authorList>
    </citation>
    <scope>NUCLEOTIDE SEQUENCE [LARGE SCALE GENOMIC DNA]</scope>
    <source>
        <strain evidence="7 8">DSM 803</strain>
    </source>
</reference>
<sequence length="290" mass="29716">MGSAMAGNLLDNDLPLVVWNRTPARAAAVVAAGARLAATPAEAVAGADVVVVSLADEPAQRDVLLTRTLPALRAGTWLVDTSTVSPTWSREVTARLAGHGVTRVEACVLGNPEQARAGALRVFAGGPAAHVEAVRDVLDVLGHQVLHVGDTGAGATLKLVFNLLLGAQVTSLAEGVAYGVGAGLDRDMLLTAVAESGFSSLVMSFRAQIMRQRSYTPAAFRSTLMGKDLALALSEAAGLGVDLPVTAAAAGRFAEVARRGDGDADAAVVVEHVTGRWAPGPRTPLPEGPR</sequence>
<dbReference type="InterPro" id="IPR006115">
    <property type="entry name" value="6PGDH_NADP-bd"/>
</dbReference>
<feature type="domain" description="6-phosphogluconate dehydrogenase NADP-binding" evidence="5">
    <location>
        <begin position="1"/>
        <end position="149"/>
    </location>
</feature>
<dbReference type="PANTHER" id="PTHR43580">
    <property type="entry name" value="OXIDOREDUCTASE GLYR1-RELATED"/>
    <property type="match status" value="1"/>
</dbReference>
<feature type="domain" description="3-hydroxyisobutyrate dehydrogenase-like NAD-binding" evidence="6">
    <location>
        <begin position="152"/>
        <end position="271"/>
    </location>
</feature>
<dbReference type="GO" id="GO:0051287">
    <property type="term" value="F:NAD binding"/>
    <property type="evidence" value="ECO:0007669"/>
    <property type="project" value="InterPro"/>
</dbReference>
<dbReference type="Gene3D" id="3.40.50.720">
    <property type="entry name" value="NAD(P)-binding Rossmann-like Domain"/>
    <property type="match status" value="1"/>
</dbReference>
<dbReference type="InterPro" id="IPR036291">
    <property type="entry name" value="NAD(P)-bd_dom_sf"/>
</dbReference>
<dbReference type="PANTHER" id="PTHR43580:SF2">
    <property type="entry name" value="CYTOKINE-LIKE NUCLEAR FACTOR N-PAC"/>
    <property type="match status" value="1"/>
</dbReference>
<comment type="caution">
    <text evidence="7">The sequence shown here is derived from an EMBL/GenBank/DDBJ whole genome shotgun (WGS) entry which is preliminary data.</text>
</comment>
<evidence type="ECO:0000259" key="5">
    <source>
        <dbReference type="Pfam" id="PF03446"/>
    </source>
</evidence>
<dbReference type="GO" id="GO:0050661">
    <property type="term" value="F:NADP binding"/>
    <property type="evidence" value="ECO:0007669"/>
    <property type="project" value="InterPro"/>
</dbReference>
<dbReference type="GO" id="GO:0016491">
    <property type="term" value="F:oxidoreductase activity"/>
    <property type="evidence" value="ECO:0007669"/>
    <property type="project" value="UniProtKB-KW"/>
</dbReference>
<evidence type="ECO:0000259" key="6">
    <source>
        <dbReference type="Pfam" id="PF14833"/>
    </source>
</evidence>
<evidence type="ECO:0000313" key="7">
    <source>
        <dbReference type="EMBL" id="KXK63874.1"/>
    </source>
</evidence>
<dbReference type="Gene3D" id="1.10.1040.10">
    <property type="entry name" value="N-(1-d-carboxylethyl)-l-norvaline Dehydrogenase, domain 2"/>
    <property type="match status" value="1"/>
</dbReference>
<name>A0A136PZY6_9ACTN</name>
<keyword evidence="3" id="KW-0520">NAD</keyword>
<organism evidence="7 8">
    <name type="scientific">Micromonospora rosaria</name>
    <dbReference type="NCBI Taxonomy" id="47874"/>
    <lineage>
        <taxon>Bacteria</taxon>
        <taxon>Bacillati</taxon>
        <taxon>Actinomycetota</taxon>
        <taxon>Actinomycetes</taxon>
        <taxon>Micromonosporales</taxon>
        <taxon>Micromonosporaceae</taxon>
        <taxon>Micromonospora</taxon>
    </lineage>
</organism>
<keyword evidence="8" id="KW-1185">Reference proteome</keyword>
<gene>
    <name evidence="7" type="ORF">AWW66_01230</name>
</gene>
<keyword evidence="2" id="KW-0560">Oxidoreductase</keyword>
<dbReference type="EMBL" id="LRQV01000002">
    <property type="protein sequence ID" value="KXK63874.1"/>
    <property type="molecule type" value="Genomic_DNA"/>
</dbReference>
<dbReference type="InterPro" id="IPR013328">
    <property type="entry name" value="6PGD_dom2"/>
</dbReference>
<evidence type="ECO:0000256" key="2">
    <source>
        <dbReference type="ARBA" id="ARBA00023002"/>
    </source>
</evidence>
<proteinExistence type="inferred from homology"/>
<dbReference type="InterPro" id="IPR051265">
    <property type="entry name" value="HIBADH-related_NP60_sf"/>
</dbReference>
<dbReference type="SUPFAM" id="SSF51735">
    <property type="entry name" value="NAD(P)-binding Rossmann-fold domains"/>
    <property type="match status" value="1"/>
</dbReference>
<dbReference type="InterPro" id="IPR015815">
    <property type="entry name" value="HIBADH-related"/>
</dbReference>
<accession>A0A136PZY6</accession>
<evidence type="ECO:0008006" key="9">
    <source>
        <dbReference type="Google" id="ProtNLM"/>
    </source>
</evidence>
<evidence type="ECO:0000313" key="8">
    <source>
        <dbReference type="Proteomes" id="UP000070620"/>
    </source>
</evidence>
<dbReference type="SUPFAM" id="SSF48179">
    <property type="entry name" value="6-phosphogluconate dehydrogenase C-terminal domain-like"/>
    <property type="match status" value="1"/>
</dbReference>
<dbReference type="InterPro" id="IPR029154">
    <property type="entry name" value="HIBADH-like_NADP-bd"/>
</dbReference>
<dbReference type="Proteomes" id="UP000070620">
    <property type="component" value="Unassembled WGS sequence"/>
</dbReference>
<comment type="similarity">
    <text evidence="1">Belongs to the HIBADH-related family.</text>
</comment>
<feature type="active site" evidence="4">
    <location>
        <position position="158"/>
    </location>
</feature>
<dbReference type="Pfam" id="PF14833">
    <property type="entry name" value="NAD_binding_11"/>
    <property type="match status" value="1"/>
</dbReference>
<protein>
    <recommendedName>
        <fullName evidence="9">3-hydroxyisobutyrate dehydrogenase</fullName>
    </recommendedName>
</protein>
<evidence type="ECO:0000256" key="1">
    <source>
        <dbReference type="ARBA" id="ARBA00009080"/>
    </source>
</evidence>
<dbReference type="AlphaFoldDB" id="A0A136PZY6"/>
<dbReference type="Pfam" id="PF03446">
    <property type="entry name" value="NAD_binding_2"/>
    <property type="match status" value="1"/>
</dbReference>
<evidence type="ECO:0000256" key="4">
    <source>
        <dbReference type="PIRSR" id="PIRSR000103-1"/>
    </source>
</evidence>
<dbReference type="PIRSF" id="PIRSF000103">
    <property type="entry name" value="HIBADH"/>
    <property type="match status" value="1"/>
</dbReference>
<evidence type="ECO:0000256" key="3">
    <source>
        <dbReference type="ARBA" id="ARBA00023027"/>
    </source>
</evidence>
<dbReference type="InterPro" id="IPR008927">
    <property type="entry name" value="6-PGluconate_DH-like_C_sf"/>
</dbReference>